<dbReference type="AlphaFoldDB" id="A0A0A9AXW2"/>
<sequence length="49" mass="5584">MRRGIFKRQENNTCTEGQQGLLVERRICTGNKKHTSKCNDKANTCSTNL</sequence>
<protein>
    <submittedName>
        <fullName evidence="1">Uncharacterized protein</fullName>
    </submittedName>
</protein>
<dbReference type="EMBL" id="GBRH01244140">
    <property type="protein sequence ID" value="JAD53755.1"/>
    <property type="molecule type" value="Transcribed_RNA"/>
</dbReference>
<accession>A0A0A9AXW2</accession>
<name>A0A0A9AXW2_ARUDO</name>
<organism evidence="1">
    <name type="scientific">Arundo donax</name>
    <name type="common">Giant reed</name>
    <name type="synonym">Donax arundinaceus</name>
    <dbReference type="NCBI Taxonomy" id="35708"/>
    <lineage>
        <taxon>Eukaryota</taxon>
        <taxon>Viridiplantae</taxon>
        <taxon>Streptophyta</taxon>
        <taxon>Embryophyta</taxon>
        <taxon>Tracheophyta</taxon>
        <taxon>Spermatophyta</taxon>
        <taxon>Magnoliopsida</taxon>
        <taxon>Liliopsida</taxon>
        <taxon>Poales</taxon>
        <taxon>Poaceae</taxon>
        <taxon>PACMAD clade</taxon>
        <taxon>Arundinoideae</taxon>
        <taxon>Arundineae</taxon>
        <taxon>Arundo</taxon>
    </lineage>
</organism>
<reference evidence="1" key="2">
    <citation type="journal article" date="2015" name="Data Brief">
        <title>Shoot transcriptome of the giant reed, Arundo donax.</title>
        <authorList>
            <person name="Barrero R.A."/>
            <person name="Guerrero F.D."/>
            <person name="Moolhuijzen P."/>
            <person name="Goolsby J.A."/>
            <person name="Tidwell J."/>
            <person name="Bellgard S.E."/>
            <person name="Bellgard M.I."/>
        </authorList>
    </citation>
    <scope>NUCLEOTIDE SEQUENCE</scope>
    <source>
        <tissue evidence="1">Shoot tissue taken approximately 20 cm above the soil surface</tissue>
    </source>
</reference>
<proteinExistence type="predicted"/>
<reference evidence="1" key="1">
    <citation type="submission" date="2014-09" db="EMBL/GenBank/DDBJ databases">
        <authorList>
            <person name="Magalhaes I.L.F."/>
            <person name="Oliveira U."/>
            <person name="Santos F.R."/>
            <person name="Vidigal T.H.D.A."/>
            <person name="Brescovit A.D."/>
            <person name="Santos A.J."/>
        </authorList>
    </citation>
    <scope>NUCLEOTIDE SEQUENCE</scope>
    <source>
        <tissue evidence="1">Shoot tissue taken approximately 20 cm above the soil surface</tissue>
    </source>
</reference>
<evidence type="ECO:0000313" key="1">
    <source>
        <dbReference type="EMBL" id="JAD53755.1"/>
    </source>
</evidence>